<reference evidence="1" key="1">
    <citation type="journal article" date="2014" name="Int. J. Syst. Evol. Microbiol.">
        <title>Complete genome sequence of Corynebacterium casei LMG S-19264T (=DSM 44701T), isolated from a smear-ripened cheese.</title>
        <authorList>
            <consortium name="US DOE Joint Genome Institute (JGI-PGF)"/>
            <person name="Walter F."/>
            <person name="Albersmeier A."/>
            <person name="Kalinowski J."/>
            <person name="Ruckert C."/>
        </authorList>
    </citation>
    <scope>NUCLEOTIDE SEQUENCE</scope>
    <source>
        <strain evidence="1">CGMCC 1.15330</strain>
    </source>
</reference>
<dbReference type="PANTHER" id="PTHR35841:SF1">
    <property type="entry name" value="PHOSPHONATES-BINDING PERIPLASMIC PROTEIN"/>
    <property type="match status" value="1"/>
</dbReference>
<dbReference type="RefSeq" id="WP_188657159.1">
    <property type="nucleotide sequence ID" value="NZ_BMIH01000001.1"/>
</dbReference>
<dbReference type="Gene3D" id="3.40.190.10">
    <property type="entry name" value="Periplasmic binding protein-like II"/>
    <property type="match status" value="1"/>
</dbReference>
<sequence>MTLPVASLPMYDHPAQAGANDALWRAIAERLEARGVRRVPHRLTRTAAPGRLWRDPALLFGQACGYPLVTEHLPLRVLALPVYAARGSEGGRHRSLIVTRACEGGETLAAFRGRRAAINDPGSNTGMNLFRAAVAPLAPGGRFFAEVIVTGAHRDSIRAVLRGEADVAAIDAVTYAGIERFEPALTEGLRIVDQTPSSPTLPFVTSTCTPIETVSALRMALADAMDDPALAEARGTLALTGLAAAEAGSFDGLSGLARQADRVGYPILA</sequence>
<dbReference type="PANTHER" id="PTHR35841">
    <property type="entry name" value="PHOSPHONATES-BINDING PERIPLASMIC PROTEIN"/>
    <property type="match status" value="1"/>
</dbReference>
<dbReference type="Proteomes" id="UP000623067">
    <property type="component" value="Unassembled WGS sequence"/>
</dbReference>
<name>A0A916WQ48_9SPHN</name>
<dbReference type="Pfam" id="PF12974">
    <property type="entry name" value="Phosphonate-bd"/>
    <property type="match status" value="1"/>
</dbReference>
<comment type="caution">
    <text evidence="1">The sequence shown here is derived from an EMBL/GenBank/DDBJ whole genome shotgun (WGS) entry which is preliminary data.</text>
</comment>
<dbReference type="AlphaFoldDB" id="A0A916WQ48"/>
<keyword evidence="2" id="KW-1185">Reference proteome</keyword>
<proteinExistence type="predicted"/>
<dbReference type="SUPFAM" id="SSF53850">
    <property type="entry name" value="Periplasmic binding protein-like II"/>
    <property type="match status" value="1"/>
</dbReference>
<accession>A0A916WQ48</accession>
<reference evidence="1" key="2">
    <citation type="submission" date="2020-09" db="EMBL/GenBank/DDBJ databases">
        <authorList>
            <person name="Sun Q."/>
            <person name="Zhou Y."/>
        </authorList>
    </citation>
    <scope>NUCLEOTIDE SEQUENCE</scope>
    <source>
        <strain evidence="1">CGMCC 1.15330</strain>
    </source>
</reference>
<evidence type="ECO:0000313" key="2">
    <source>
        <dbReference type="Proteomes" id="UP000623067"/>
    </source>
</evidence>
<dbReference type="EMBL" id="BMIH01000001">
    <property type="protein sequence ID" value="GGB19176.1"/>
    <property type="molecule type" value="Genomic_DNA"/>
</dbReference>
<gene>
    <name evidence="1" type="ORF">GCM10011380_05950</name>
</gene>
<organism evidence="1 2">
    <name type="scientific">Sphingomonas metalli</name>
    <dbReference type="NCBI Taxonomy" id="1779358"/>
    <lineage>
        <taxon>Bacteria</taxon>
        <taxon>Pseudomonadati</taxon>
        <taxon>Pseudomonadota</taxon>
        <taxon>Alphaproteobacteria</taxon>
        <taxon>Sphingomonadales</taxon>
        <taxon>Sphingomonadaceae</taxon>
        <taxon>Sphingomonas</taxon>
    </lineage>
</organism>
<protein>
    <submittedName>
        <fullName evidence="1">Phosphate ABC transporter substrate-binding protein</fullName>
    </submittedName>
</protein>
<evidence type="ECO:0000313" key="1">
    <source>
        <dbReference type="EMBL" id="GGB19176.1"/>
    </source>
</evidence>